<evidence type="ECO:0000256" key="6">
    <source>
        <dbReference type="SAM" id="Phobius"/>
    </source>
</evidence>
<dbReference type="SUPFAM" id="SSF103473">
    <property type="entry name" value="MFS general substrate transporter"/>
    <property type="match status" value="1"/>
</dbReference>
<keyword evidence="2" id="KW-0813">Transport</keyword>
<dbReference type="EMBL" id="CP033433">
    <property type="protein sequence ID" value="AYQ75264.1"/>
    <property type="molecule type" value="Genomic_DNA"/>
</dbReference>
<evidence type="ECO:0000259" key="7">
    <source>
        <dbReference type="PROSITE" id="PS50850"/>
    </source>
</evidence>
<dbReference type="PANTHER" id="PTHR43129:SF1">
    <property type="entry name" value="FOSMIDOMYCIN RESISTANCE PROTEIN"/>
    <property type="match status" value="1"/>
</dbReference>
<keyword evidence="4 6" id="KW-1133">Transmembrane helix</keyword>
<feature type="transmembrane region" description="Helical" evidence="6">
    <location>
        <begin position="117"/>
        <end position="136"/>
    </location>
</feature>
<dbReference type="InterPro" id="IPR036259">
    <property type="entry name" value="MFS_trans_sf"/>
</dbReference>
<feature type="transmembrane region" description="Helical" evidence="6">
    <location>
        <begin position="332"/>
        <end position="351"/>
    </location>
</feature>
<dbReference type="AlphaFoldDB" id="A0A3G3K419"/>
<dbReference type="PANTHER" id="PTHR43129">
    <property type="entry name" value="FOSMIDOMYCIN RESISTANCE PROTEIN"/>
    <property type="match status" value="1"/>
</dbReference>
<evidence type="ECO:0000256" key="1">
    <source>
        <dbReference type="ARBA" id="ARBA00004651"/>
    </source>
</evidence>
<keyword evidence="3 6" id="KW-0812">Transmembrane</keyword>
<proteinExistence type="predicted"/>
<feature type="transmembrane region" description="Helical" evidence="6">
    <location>
        <begin position="357"/>
        <end position="377"/>
    </location>
</feature>
<keyword evidence="9" id="KW-1185">Reference proteome</keyword>
<gene>
    <name evidence="8" type="ORF">EAV92_23595</name>
</gene>
<evidence type="ECO:0000313" key="8">
    <source>
        <dbReference type="EMBL" id="AYQ75264.1"/>
    </source>
</evidence>
<dbReference type="CDD" id="cd17478">
    <property type="entry name" value="MFS_FsR"/>
    <property type="match status" value="1"/>
</dbReference>
<organism evidence="8 9">
    <name type="scientific">Cohnella candidum</name>
    <dbReference type="NCBI Taxonomy" id="2674991"/>
    <lineage>
        <taxon>Bacteria</taxon>
        <taxon>Bacillati</taxon>
        <taxon>Bacillota</taxon>
        <taxon>Bacilli</taxon>
        <taxon>Bacillales</taxon>
        <taxon>Paenibacillaceae</taxon>
        <taxon>Cohnella</taxon>
    </lineage>
</organism>
<dbReference type="Gene3D" id="1.20.1250.20">
    <property type="entry name" value="MFS general substrate transporter like domains"/>
    <property type="match status" value="2"/>
</dbReference>
<feature type="domain" description="Major facilitator superfamily (MFS) profile" evidence="7">
    <location>
        <begin position="55"/>
        <end position="443"/>
    </location>
</feature>
<name>A0A3G3K419_9BACL</name>
<keyword evidence="5 6" id="KW-0472">Membrane</keyword>
<feature type="transmembrane region" description="Helical" evidence="6">
    <location>
        <begin position="303"/>
        <end position="325"/>
    </location>
</feature>
<dbReference type="PROSITE" id="PS50850">
    <property type="entry name" value="MFS"/>
    <property type="match status" value="1"/>
</dbReference>
<dbReference type="Proteomes" id="UP000269097">
    <property type="component" value="Chromosome"/>
</dbReference>
<evidence type="ECO:0000256" key="5">
    <source>
        <dbReference type="ARBA" id="ARBA00023136"/>
    </source>
</evidence>
<feature type="transmembrane region" description="Helical" evidence="6">
    <location>
        <begin position="208"/>
        <end position="230"/>
    </location>
</feature>
<dbReference type="Pfam" id="PF07690">
    <property type="entry name" value="MFS_1"/>
    <property type="match status" value="1"/>
</dbReference>
<feature type="transmembrane region" description="Helical" evidence="6">
    <location>
        <begin position="389"/>
        <end position="408"/>
    </location>
</feature>
<protein>
    <submittedName>
        <fullName evidence="8">MFS transporter</fullName>
    </submittedName>
</protein>
<comment type="subcellular location">
    <subcellularLocation>
        <location evidence="1">Cell membrane</location>
        <topology evidence="1">Multi-pass membrane protein</topology>
    </subcellularLocation>
</comment>
<dbReference type="InterPro" id="IPR011701">
    <property type="entry name" value="MFS"/>
</dbReference>
<evidence type="ECO:0000256" key="4">
    <source>
        <dbReference type="ARBA" id="ARBA00022989"/>
    </source>
</evidence>
<feature type="transmembrane region" description="Helical" evidence="6">
    <location>
        <begin position="142"/>
        <end position="160"/>
    </location>
</feature>
<feature type="transmembrane region" description="Helical" evidence="6">
    <location>
        <begin position="269"/>
        <end position="291"/>
    </location>
</feature>
<accession>A0A3G3K419</accession>
<evidence type="ECO:0000256" key="3">
    <source>
        <dbReference type="ARBA" id="ARBA00022692"/>
    </source>
</evidence>
<feature type="transmembrane region" description="Helical" evidence="6">
    <location>
        <begin position="45"/>
        <end position="65"/>
    </location>
</feature>
<dbReference type="GO" id="GO:0005886">
    <property type="term" value="C:plasma membrane"/>
    <property type="evidence" value="ECO:0007669"/>
    <property type="project" value="UniProtKB-SubCell"/>
</dbReference>
<evidence type="ECO:0000313" key="9">
    <source>
        <dbReference type="Proteomes" id="UP000269097"/>
    </source>
</evidence>
<feature type="transmembrane region" description="Helical" evidence="6">
    <location>
        <begin position="420"/>
        <end position="437"/>
    </location>
</feature>
<feature type="transmembrane region" description="Helical" evidence="6">
    <location>
        <begin position="181"/>
        <end position="202"/>
    </location>
</feature>
<sequence>MWISVAKTRLNRRVFALTGPGTASKLRDIHKGGTPLSSIADSRKATLVTVTVLPVLLAVSLVHLLNDSMQAVVPAMFTILEESLHLTYTQVGWILFALNMTSSVMQPVVGSYTDRRSSPYMMPFGMGLSLLGMVGIAYAPNFWYVLLAVVFIGLGSAIFHPEGSRIVYLAAGGRRGFAQSVYQVGGNAGSSLAPLMTVYIFAPLGQIGAAWGTILAALAIAVLLVLAPWYKKRLADWEELKAQRRASSKPGVLPGQETSHPRVKFAMGLLIFLVFARSWYHASISSFYQFFLKNDYGLTTEQAQIPLFLFLAAGVVGTFFGGVMADRFGMKNTIVFSIAGGAPLALALPYLPLFWVYPLITVLGFIILSGFSVTVVYAQFLMPSKVGMASGLTTGLAFGMGAIGAVALGKASDLFGLTDVMRFCSFLPLVGLLAILLPSDRETRKAS</sequence>
<dbReference type="GO" id="GO:0022857">
    <property type="term" value="F:transmembrane transporter activity"/>
    <property type="evidence" value="ECO:0007669"/>
    <property type="project" value="InterPro"/>
</dbReference>
<dbReference type="InterPro" id="IPR020846">
    <property type="entry name" value="MFS_dom"/>
</dbReference>
<evidence type="ECO:0000256" key="2">
    <source>
        <dbReference type="ARBA" id="ARBA00022448"/>
    </source>
</evidence>
<reference evidence="8 9" key="1">
    <citation type="submission" date="2018-10" db="EMBL/GenBank/DDBJ databases">
        <title>Genome Sequence of Cohnella sp.</title>
        <authorList>
            <person name="Srinivasan S."/>
            <person name="Kim M.K."/>
        </authorList>
    </citation>
    <scope>NUCLEOTIDE SEQUENCE [LARGE SCALE GENOMIC DNA]</scope>
    <source>
        <strain evidence="8 9">18JY8-7</strain>
    </source>
</reference>
<dbReference type="KEGG" id="coh:EAV92_23595"/>
<feature type="transmembrane region" description="Helical" evidence="6">
    <location>
        <begin position="85"/>
        <end position="105"/>
    </location>
</feature>